<dbReference type="GO" id="GO:0000455">
    <property type="term" value="P:enzyme-directed rRNA pseudouridine synthesis"/>
    <property type="evidence" value="ECO:0007669"/>
    <property type="project" value="TreeGrafter"/>
</dbReference>
<evidence type="ECO:0000313" key="8">
    <source>
        <dbReference type="EMBL" id="RCH42715.1"/>
    </source>
</evidence>
<dbReference type="CDD" id="cd02869">
    <property type="entry name" value="PseudoU_synth_RluA_like"/>
    <property type="match status" value="1"/>
</dbReference>
<name>A0A367FWG2_9FIRM</name>
<dbReference type="InterPro" id="IPR050188">
    <property type="entry name" value="RluA_PseudoU_synthase"/>
</dbReference>
<dbReference type="SUPFAM" id="SSF55120">
    <property type="entry name" value="Pseudouridine synthase"/>
    <property type="match status" value="1"/>
</dbReference>
<evidence type="ECO:0000256" key="1">
    <source>
        <dbReference type="ARBA" id="ARBA00000073"/>
    </source>
</evidence>
<evidence type="ECO:0000256" key="4">
    <source>
        <dbReference type="ARBA" id="ARBA00031870"/>
    </source>
</evidence>
<dbReference type="InterPro" id="IPR020103">
    <property type="entry name" value="PsdUridine_synth_cat_dom_sf"/>
</dbReference>
<dbReference type="PANTHER" id="PTHR21600:SF87">
    <property type="entry name" value="RNA PSEUDOURIDYLATE SYNTHASE DOMAIN-CONTAINING PROTEIN 1"/>
    <property type="match status" value="1"/>
</dbReference>
<comment type="caution">
    <text evidence="8">The sequence shown here is derived from an EMBL/GenBank/DDBJ whole genome shotgun (WGS) entry which is preliminary data.</text>
</comment>
<gene>
    <name evidence="8" type="ORF">C4886_13000</name>
</gene>
<dbReference type="Gene3D" id="3.30.2350.10">
    <property type="entry name" value="Pseudouridine synthase"/>
    <property type="match status" value="1"/>
</dbReference>
<evidence type="ECO:0000259" key="7">
    <source>
        <dbReference type="Pfam" id="PF00849"/>
    </source>
</evidence>
<protein>
    <recommendedName>
        <fullName evidence="4">RNA pseudouridylate synthase</fullName>
    </recommendedName>
    <alternativeName>
        <fullName evidence="5">RNA-uridine isomerase</fullName>
    </alternativeName>
</protein>
<dbReference type="GO" id="GO:0009982">
    <property type="term" value="F:pseudouridine synthase activity"/>
    <property type="evidence" value="ECO:0007669"/>
    <property type="project" value="InterPro"/>
</dbReference>
<dbReference type="Gene3D" id="3.10.290.10">
    <property type="entry name" value="RNA-binding S4 domain"/>
    <property type="match status" value="1"/>
</dbReference>
<dbReference type="AlphaFoldDB" id="A0A367FWG2"/>
<evidence type="ECO:0000313" key="9">
    <source>
        <dbReference type="Proteomes" id="UP000253208"/>
    </source>
</evidence>
<dbReference type="InterPro" id="IPR006145">
    <property type="entry name" value="PsdUridine_synth_RsuA/RluA"/>
</dbReference>
<reference evidence="8 9" key="1">
    <citation type="submission" date="2018-02" db="EMBL/GenBank/DDBJ databases">
        <title>Complete genome sequencing of Faecalibacterium prausnitzii strains isolated from the human gut.</title>
        <authorList>
            <person name="Fitzgerald B.C."/>
            <person name="Shkoporov A.N."/>
            <person name="Ross P.R."/>
            <person name="Hill C."/>
        </authorList>
    </citation>
    <scope>NUCLEOTIDE SEQUENCE [LARGE SCALE GENOMIC DNA]</scope>
    <source>
        <strain evidence="8 9">APC942/31-1</strain>
    </source>
</reference>
<dbReference type="CDD" id="cd00165">
    <property type="entry name" value="S4"/>
    <property type="match status" value="1"/>
</dbReference>
<evidence type="ECO:0000256" key="6">
    <source>
        <dbReference type="PROSITE-ProRule" id="PRU00182"/>
    </source>
</evidence>
<dbReference type="InterPro" id="IPR036986">
    <property type="entry name" value="S4_RNA-bd_sf"/>
</dbReference>
<dbReference type="GO" id="GO:0003723">
    <property type="term" value="F:RNA binding"/>
    <property type="evidence" value="ECO:0007669"/>
    <property type="project" value="UniProtKB-KW"/>
</dbReference>
<dbReference type="PANTHER" id="PTHR21600">
    <property type="entry name" value="MITOCHONDRIAL RNA PSEUDOURIDINE SYNTHASE"/>
    <property type="match status" value="1"/>
</dbReference>
<dbReference type="EMBL" id="PSQG01000019">
    <property type="protein sequence ID" value="RCH42715.1"/>
    <property type="molecule type" value="Genomic_DNA"/>
</dbReference>
<feature type="domain" description="Pseudouridine synthase RsuA/RluA-like" evidence="7">
    <location>
        <begin position="92"/>
        <end position="251"/>
    </location>
</feature>
<evidence type="ECO:0000256" key="2">
    <source>
        <dbReference type="ARBA" id="ARBA00010876"/>
    </source>
</evidence>
<comment type="catalytic activity">
    <reaction evidence="1">
        <text>a uridine in RNA = a pseudouridine in RNA</text>
        <dbReference type="Rhea" id="RHEA:48348"/>
        <dbReference type="Rhea" id="RHEA-COMP:12068"/>
        <dbReference type="Rhea" id="RHEA-COMP:12069"/>
        <dbReference type="ChEBI" id="CHEBI:65314"/>
        <dbReference type="ChEBI" id="CHEBI:65315"/>
    </reaction>
</comment>
<comment type="similarity">
    <text evidence="2">Belongs to the pseudouridine synthase RluA family.</text>
</comment>
<keyword evidence="3" id="KW-0413">Isomerase</keyword>
<keyword evidence="6" id="KW-0694">RNA-binding</keyword>
<organism evidence="8 9">
    <name type="scientific">Blautia obeum</name>
    <dbReference type="NCBI Taxonomy" id="40520"/>
    <lineage>
        <taxon>Bacteria</taxon>
        <taxon>Bacillati</taxon>
        <taxon>Bacillota</taxon>
        <taxon>Clostridia</taxon>
        <taxon>Lachnospirales</taxon>
        <taxon>Lachnospiraceae</taxon>
        <taxon>Blautia</taxon>
    </lineage>
</organism>
<dbReference type="GO" id="GO:0140098">
    <property type="term" value="F:catalytic activity, acting on RNA"/>
    <property type="evidence" value="ECO:0007669"/>
    <property type="project" value="UniProtKB-ARBA"/>
</dbReference>
<evidence type="ECO:0000256" key="3">
    <source>
        <dbReference type="ARBA" id="ARBA00023235"/>
    </source>
</evidence>
<sequence length="322" mass="36635">MKEFIINENEAGQRFDKYLAKLLREAPKSFFYKMMRKKNITLNGKKATGNEKLFSGDHVKLFLSDETFEKFSGNDSAPRAHYALDIIYEDENILLINKPAGMLSQPADDGTPSLVEYLTGYLLKNGSLTENDLRTFRPSVCNRLDRNTSGLIAAGKSLSGLQELSGMFKSRELHKYYLCLVEGVLKEERYIKGYLAKDKKSNKVTIYKQEKENALPVETKYYPLGTNGTRTLLKVELITGRAHQIRAHLASEGHSIVGDPKYGKADKKLKGQLLHSFRMEFPSMKGSLSYLSGKVFMAPLPEIFLRTLKEEKLEESYYENLE</sequence>
<dbReference type="PROSITE" id="PS50889">
    <property type="entry name" value="S4"/>
    <property type="match status" value="1"/>
</dbReference>
<dbReference type="Proteomes" id="UP000253208">
    <property type="component" value="Unassembled WGS sequence"/>
</dbReference>
<dbReference type="Pfam" id="PF00849">
    <property type="entry name" value="PseudoU_synth_2"/>
    <property type="match status" value="1"/>
</dbReference>
<proteinExistence type="inferred from homology"/>
<accession>A0A367FWG2</accession>
<dbReference type="RefSeq" id="WP_114002512.1">
    <property type="nucleotide sequence ID" value="NZ_PSQG01000019.1"/>
</dbReference>
<evidence type="ECO:0000256" key="5">
    <source>
        <dbReference type="ARBA" id="ARBA00033164"/>
    </source>
</evidence>